<accession>A0A4S3B296</accession>
<feature type="DNA-binding region" description="H-T-H motif" evidence="2">
    <location>
        <begin position="27"/>
        <end position="46"/>
    </location>
</feature>
<dbReference type="OrthoDB" id="9814703at2"/>
<dbReference type="Proteomes" id="UP000310506">
    <property type="component" value="Unassembled WGS sequence"/>
</dbReference>
<name>A0A4S3B296_9ENTE</name>
<evidence type="ECO:0000256" key="1">
    <source>
        <dbReference type="ARBA" id="ARBA00023125"/>
    </source>
</evidence>
<dbReference type="InterPro" id="IPR001647">
    <property type="entry name" value="HTH_TetR"/>
</dbReference>
<comment type="caution">
    <text evidence="4">The sequence shown here is derived from an EMBL/GenBank/DDBJ whole genome shotgun (WGS) entry which is preliminary data.</text>
</comment>
<dbReference type="Pfam" id="PF00440">
    <property type="entry name" value="TetR_N"/>
    <property type="match status" value="1"/>
</dbReference>
<feature type="domain" description="HTH tetR-type" evidence="3">
    <location>
        <begin position="4"/>
        <end position="64"/>
    </location>
</feature>
<evidence type="ECO:0000313" key="4">
    <source>
        <dbReference type="EMBL" id="THB60357.1"/>
    </source>
</evidence>
<keyword evidence="5" id="KW-1185">Reference proteome</keyword>
<dbReference type="RefSeq" id="WP_136137696.1">
    <property type="nucleotide sequence ID" value="NZ_SDGV01000026.1"/>
</dbReference>
<keyword evidence="1 2" id="KW-0238">DNA-binding</keyword>
<dbReference type="EMBL" id="SDGV01000026">
    <property type="protein sequence ID" value="THB60357.1"/>
    <property type="molecule type" value="Genomic_DNA"/>
</dbReference>
<dbReference type="InterPro" id="IPR009057">
    <property type="entry name" value="Homeodomain-like_sf"/>
</dbReference>
<dbReference type="Gene3D" id="1.10.357.10">
    <property type="entry name" value="Tetracycline Repressor, domain 2"/>
    <property type="match status" value="1"/>
</dbReference>
<dbReference type="AlphaFoldDB" id="A0A4S3B296"/>
<dbReference type="SUPFAM" id="SSF46689">
    <property type="entry name" value="Homeodomain-like"/>
    <property type="match status" value="1"/>
</dbReference>
<dbReference type="GO" id="GO:0003677">
    <property type="term" value="F:DNA binding"/>
    <property type="evidence" value="ECO:0007669"/>
    <property type="project" value="UniProtKB-UniRule"/>
</dbReference>
<organism evidence="4 5">
    <name type="scientific">Vagococcus silagei</name>
    <dbReference type="NCBI Taxonomy" id="2508885"/>
    <lineage>
        <taxon>Bacteria</taxon>
        <taxon>Bacillati</taxon>
        <taxon>Bacillota</taxon>
        <taxon>Bacilli</taxon>
        <taxon>Lactobacillales</taxon>
        <taxon>Enterococcaceae</taxon>
        <taxon>Vagococcus</taxon>
    </lineage>
</organism>
<evidence type="ECO:0000259" key="3">
    <source>
        <dbReference type="PROSITE" id="PS50977"/>
    </source>
</evidence>
<reference evidence="4 5" key="1">
    <citation type="submission" date="2019-01" db="EMBL/GenBank/DDBJ databases">
        <title>Vagococcus silagei sp. nov. isolated from brewer's grain.</title>
        <authorList>
            <person name="Guu J.-R."/>
        </authorList>
    </citation>
    <scope>NUCLEOTIDE SEQUENCE [LARGE SCALE GENOMIC DNA]</scope>
    <source>
        <strain evidence="4 5">2B-2</strain>
    </source>
</reference>
<evidence type="ECO:0000313" key="5">
    <source>
        <dbReference type="Proteomes" id="UP000310506"/>
    </source>
</evidence>
<sequence>MKIDETKQKIIENSKQVFIEKGLKDVTMTDLISVSGYSRGGVYRYFKTPTDIFKELMKQNILDLKESYQMISFAEYLAQEKVELLDIKNSLSLAGYEFMTSREDKDELGSLIFETHLEIIMNTKNCSKVEAQHIFLVLEGLRVMALTGIITEKIIEEAFSSFN</sequence>
<gene>
    <name evidence="4" type="ORF">ESZ54_10940</name>
</gene>
<proteinExistence type="predicted"/>
<protein>
    <submittedName>
        <fullName evidence="4">TetR/AcrR family transcriptional regulator</fullName>
    </submittedName>
</protein>
<dbReference type="PROSITE" id="PS50977">
    <property type="entry name" value="HTH_TETR_2"/>
    <property type="match status" value="1"/>
</dbReference>
<evidence type="ECO:0000256" key="2">
    <source>
        <dbReference type="PROSITE-ProRule" id="PRU00335"/>
    </source>
</evidence>